<evidence type="ECO:0000256" key="3">
    <source>
        <dbReference type="ARBA" id="ARBA00022776"/>
    </source>
</evidence>
<dbReference type="InterPro" id="IPR011989">
    <property type="entry name" value="ARM-like"/>
</dbReference>
<feature type="compositionally biased region" description="Acidic residues" evidence="6">
    <location>
        <begin position="1410"/>
        <end position="1426"/>
    </location>
</feature>
<dbReference type="Pfam" id="PF20168">
    <property type="entry name" value="PDS5"/>
    <property type="match status" value="1"/>
</dbReference>
<dbReference type="InterPro" id="IPR036116">
    <property type="entry name" value="FN3_sf"/>
</dbReference>
<evidence type="ECO:0000259" key="7">
    <source>
        <dbReference type="PROSITE" id="PS50853"/>
    </source>
</evidence>
<dbReference type="GO" id="GO:0003677">
    <property type="term" value="F:DNA binding"/>
    <property type="evidence" value="ECO:0007669"/>
    <property type="project" value="InterPro"/>
</dbReference>
<dbReference type="InterPro" id="IPR017956">
    <property type="entry name" value="AT_hook_DNA-bd_motif"/>
</dbReference>
<dbReference type="Gene3D" id="1.25.10.10">
    <property type="entry name" value="Leucine-rich Repeat Variant"/>
    <property type="match status" value="1"/>
</dbReference>
<dbReference type="CDD" id="cd00063">
    <property type="entry name" value="FN3"/>
    <property type="match status" value="1"/>
</dbReference>
<dbReference type="Gene3D" id="2.60.40.10">
    <property type="entry name" value="Immunoglobulins"/>
    <property type="match status" value="1"/>
</dbReference>
<feature type="compositionally biased region" description="Polar residues" evidence="6">
    <location>
        <begin position="1"/>
        <end position="10"/>
    </location>
</feature>
<evidence type="ECO:0000313" key="8">
    <source>
        <dbReference type="EMBL" id="CAD7646414.1"/>
    </source>
</evidence>
<evidence type="ECO:0000256" key="1">
    <source>
        <dbReference type="ARBA" id="ARBA00004123"/>
    </source>
</evidence>
<reference evidence="8" key="1">
    <citation type="submission" date="2020-11" db="EMBL/GenBank/DDBJ databases">
        <authorList>
            <person name="Tran Van P."/>
        </authorList>
    </citation>
    <scope>NUCLEOTIDE SEQUENCE</scope>
</reference>
<dbReference type="EMBL" id="CAJPVJ010002362">
    <property type="protein sequence ID" value="CAG2166194.1"/>
    <property type="molecule type" value="Genomic_DNA"/>
</dbReference>
<feature type="region of interest" description="Disordered" evidence="6">
    <location>
        <begin position="1278"/>
        <end position="1306"/>
    </location>
</feature>
<feature type="region of interest" description="Disordered" evidence="6">
    <location>
        <begin position="1"/>
        <end position="24"/>
    </location>
</feature>
<dbReference type="InterPro" id="IPR013783">
    <property type="entry name" value="Ig-like_fold"/>
</dbReference>
<dbReference type="SUPFAM" id="SSF48371">
    <property type="entry name" value="ARM repeat"/>
    <property type="match status" value="1"/>
</dbReference>
<dbReference type="GO" id="GO:0007064">
    <property type="term" value="P:mitotic sister chromatid cohesion"/>
    <property type="evidence" value="ECO:0007669"/>
    <property type="project" value="InterPro"/>
</dbReference>
<feature type="compositionally biased region" description="Basic and acidic residues" evidence="6">
    <location>
        <begin position="1386"/>
        <end position="1409"/>
    </location>
</feature>
<dbReference type="SMART" id="SM00384">
    <property type="entry name" value="AT_hook"/>
    <property type="match status" value="3"/>
</dbReference>
<evidence type="ECO:0000313" key="9">
    <source>
        <dbReference type="Proteomes" id="UP000728032"/>
    </source>
</evidence>
<dbReference type="InterPro" id="IPR016024">
    <property type="entry name" value="ARM-type_fold"/>
</dbReference>
<dbReference type="OrthoDB" id="200660at2759"/>
<keyword evidence="4" id="KW-0539">Nucleus</keyword>
<dbReference type="PANTHER" id="PTHR12663:SF0">
    <property type="entry name" value="PRECOCIOUS DISSOCIATION OF SISTERS 5, ISOFORM A"/>
    <property type="match status" value="1"/>
</dbReference>
<dbReference type="Proteomes" id="UP000728032">
    <property type="component" value="Unassembled WGS sequence"/>
</dbReference>
<dbReference type="CDD" id="cd19953">
    <property type="entry name" value="PDS5"/>
    <property type="match status" value="1"/>
</dbReference>
<feature type="domain" description="Fibronectin type-III" evidence="7">
    <location>
        <begin position="1522"/>
        <end position="1588"/>
    </location>
</feature>
<feature type="compositionally biased region" description="Basic and acidic residues" evidence="6">
    <location>
        <begin position="1355"/>
        <end position="1368"/>
    </location>
</feature>
<feature type="region of interest" description="Disordered" evidence="6">
    <location>
        <begin position="1328"/>
        <end position="1508"/>
    </location>
</feature>
<dbReference type="PANTHER" id="PTHR12663">
    <property type="entry name" value="ANDROGEN INDUCED INHIBITOR OF PROLIFERATION AS3 / PDS5-RELATED"/>
    <property type="match status" value="1"/>
</dbReference>
<accession>A0A7R9LR87</accession>
<dbReference type="EMBL" id="OC917187">
    <property type="protein sequence ID" value="CAD7646414.1"/>
    <property type="molecule type" value="Genomic_DNA"/>
</dbReference>
<feature type="compositionally biased region" description="Polar residues" evidence="6">
    <location>
        <begin position="1447"/>
        <end position="1456"/>
    </location>
</feature>
<dbReference type="GO" id="GO:0005634">
    <property type="term" value="C:nucleus"/>
    <property type="evidence" value="ECO:0007669"/>
    <property type="project" value="UniProtKB-SubCell"/>
</dbReference>
<sequence>MPKQSAMSSQNHKDIKYPSGCRDINEELPTDDLIRRLKDIAMAFQQMSQEEDNSGFVPLALYLSSDYFLEHPSRDVRLLVACAIADVFRVYAPNAPYQHPELIKHIFLFFIQQLKGLQDPKDATFKRYFYLLENLAWVKSFNICIELEDSQSIFAQLFSLIFKIVNENHSDKVKNFMLDMLTPLIIEADTVSSKLIEIILLHIIDPKKTMNKQANWLAVQILKKTSKTMEPYLVSYFTNAITHGIDDNAGDLDNDDETSAVVHQKPTAKGSRNSKSTVSSSVTRICELIYELNHICPNIMDGILPQLEFKVKSIDEKERCDYTKLLARLFSDKDSTLAELYPELWKSFLGRFRDISVTVRMRCVQYSMHFLVNHSELRDDIRDQLRQRQHDSDENVRYEVVMAIISAAKKSIENINEDLLSFVKERTLDKKFKIRREALLGMAQLYKLYNVSTIGESGESLDTSNVSESANSSLKMLNWIKNKCLHNYINYQTQLDDRLLVERILHTCLIPYSLPLPQRMKSLYTFYCTIDSHAARAFNELLRQQQIVRRQVKEVLDLLRDEKSDERDLLIKQKVQICAKNLPEPVKADEYITKLCRNLEINPALREHMELIVTSTSFPQVGEDGLPLLPPPSSTIEASVREVLKSLGFPVQTNSFYMIIKQLMERIAPIMVDHQGLLILFNYVSDSLLGDGELDLEMNVENSAKRGLQLIYSLSSVFPALFHGREIFTSYLLPFLWQSGDHHQVSELILQILTNIGASAGSDGSALDGSQCVSIPWWAADDVIPRLVDRFVLKASTTKQAKYAIQCLNSIIGDENEKMKIFGEIIDQIKASGLSLETSPYFRSHLVTLGMIAICGGNQFFPKVLRSIIQKFIVQGLLMKDMKTDVEINSLEESERQRENTDPAITYEYCSEEMKAKIEAIKLMVRWLYGMKINTLYVMPDVQHEVITQYQKTASNTLKLLKTIIQTGGDLNEQNLGGTTLERAHLRLAAALAILKIASNDAITSVNNNGDNSVVQNPSITLAIMSAEQWHSLATVLLDTEEFVREKFLIKLHKGLMSLALGLEFLAILSLGGTFNGEETAPFKTKLRSYLHLNLAKRRELIKSKSVANMKSVMPDCVMPYVIHLLAYMPFYVKYDDVSQLEVVKECLWFIMEPLVLKNEHYSFSFFKKTFENIKVCVDRISQSQESDPNQANANSMATMTNYKIYCGCDLALGLVMSKTQNFLLKDFPVQPTLPSKYFTVSPSAADNNLKCYLPTEMQFAPPKRCGLEAEILGKITKSFPQSPSIPPPQRGRPSKASQQQMQQMKQQIVVITGENVIEEGVIIEQEGENTQSNAMQRSRKQQIETINTEDDTNGTEKIEPMVKRGRQETAPPATTGSAGRTTRASAKDRTSESTDKTSETNAEDKHKDEDEEEEVDDEEDEEMDTNDDKEALVSQKRTRGRPPKNIVTSTPTPSATPEDDSSPIRKSSRIAKKVPSQRSPSPEVSAPVARGRGRGRGNQLDSNAGSDELVITTFTDIPNETPQNVTLESAGATSVIVRWEPPARELVSPITGYKIRYKIKGNKKVESVTTGGDRRLYELTNLEKGVT</sequence>
<organism evidence="8">
    <name type="scientific">Oppiella nova</name>
    <dbReference type="NCBI Taxonomy" id="334625"/>
    <lineage>
        <taxon>Eukaryota</taxon>
        <taxon>Metazoa</taxon>
        <taxon>Ecdysozoa</taxon>
        <taxon>Arthropoda</taxon>
        <taxon>Chelicerata</taxon>
        <taxon>Arachnida</taxon>
        <taxon>Acari</taxon>
        <taxon>Acariformes</taxon>
        <taxon>Sarcoptiformes</taxon>
        <taxon>Oribatida</taxon>
        <taxon>Brachypylina</taxon>
        <taxon>Oppioidea</taxon>
        <taxon>Oppiidae</taxon>
        <taxon>Oppiella</taxon>
    </lineage>
</organism>
<dbReference type="Pfam" id="PF00041">
    <property type="entry name" value="fn3"/>
    <property type="match status" value="1"/>
</dbReference>
<keyword evidence="5" id="KW-0131">Cell cycle</keyword>
<dbReference type="InterPro" id="IPR003961">
    <property type="entry name" value="FN3_dom"/>
</dbReference>
<comment type="subcellular location">
    <subcellularLocation>
        <location evidence="1">Nucleus</location>
    </subcellularLocation>
</comment>
<feature type="compositionally biased region" description="Low complexity" evidence="6">
    <location>
        <begin position="1370"/>
        <end position="1385"/>
    </location>
</feature>
<gene>
    <name evidence="8" type="ORF">ONB1V03_LOCUS5721</name>
</gene>
<evidence type="ECO:0000256" key="6">
    <source>
        <dbReference type="SAM" id="MobiDB-lite"/>
    </source>
</evidence>
<dbReference type="SUPFAM" id="SSF49265">
    <property type="entry name" value="Fibronectin type III"/>
    <property type="match status" value="1"/>
</dbReference>
<dbReference type="GO" id="GO:0000785">
    <property type="term" value="C:chromatin"/>
    <property type="evidence" value="ECO:0007669"/>
    <property type="project" value="TreeGrafter"/>
</dbReference>
<feature type="non-terminal residue" evidence="8">
    <location>
        <position position="1588"/>
    </location>
</feature>
<evidence type="ECO:0000256" key="4">
    <source>
        <dbReference type="ARBA" id="ARBA00023242"/>
    </source>
</evidence>
<feature type="region of interest" description="Disordered" evidence="6">
    <location>
        <begin position="255"/>
        <end position="275"/>
    </location>
</feature>
<evidence type="ECO:0000256" key="5">
    <source>
        <dbReference type="ARBA" id="ARBA00023306"/>
    </source>
</evidence>
<keyword evidence="3" id="KW-0498">Mitosis</keyword>
<dbReference type="PROSITE" id="PS50853">
    <property type="entry name" value="FN3"/>
    <property type="match status" value="1"/>
</dbReference>
<keyword evidence="2" id="KW-0132">Cell division</keyword>
<proteinExistence type="predicted"/>
<evidence type="ECO:0000256" key="2">
    <source>
        <dbReference type="ARBA" id="ARBA00022618"/>
    </source>
</evidence>
<keyword evidence="9" id="KW-1185">Reference proteome</keyword>
<name>A0A7R9LR87_9ACAR</name>
<dbReference type="InterPro" id="IPR039776">
    <property type="entry name" value="Pds5"/>
</dbReference>
<dbReference type="GO" id="GO:0006281">
    <property type="term" value="P:DNA repair"/>
    <property type="evidence" value="ECO:0007669"/>
    <property type="project" value="TreeGrafter"/>
</dbReference>
<protein>
    <recommendedName>
        <fullName evidence="7">Fibronectin type-III domain-containing protein</fullName>
    </recommendedName>
</protein>
<dbReference type="GO" id="GO:0051301">
    <property type="term" value="P:cell division"/>
    <property type="evidence" value="ECO:0007669"/>
    <property type="project" value="UniProtKB-KW"/>
</dbReference>